<gene>
    <name evidence="2" type="ORF">AL072_10695</name>
</gene>
<keyword evidence="3" id="KW-1185">Reference proteome</keyword>
<keyword evidence="1" id="KW-0812">Transmembrane</keyword>
<dbReference type="Proteomes" id="UP000069935">
    <property type="component" value="Chromosome 1"/>
</dbReference>
<dbReference type="KEGG" id="ati:AL072_10695"/>
<dbReference type="RefSeq" id="WP_045580347.1">
    <property type="nucleotide sequence ID" value="NZ_CP012401.1"/>
</dbReference>
<keyword evidence="1" id="KW-0472">Membrane</keyword>
<accession>A0AAC8VXQ9</accession>
<dbReference type="AlphaFoldDB" id="A0AAC8VXQ9"/>
<evidence type="ECO:0000313" key="3">
    <source>
        <dbReference type="Proteomes" id="UP000069935"/>
    </source>
</evidence>
<evidence type="ECO:0000256" key="1">
    <source>
        <dbReference type="SAM" id="Phobius"/>
    </source>
</evidence>
<dbReference type="EMBL" id="CP012401">
    <property type="protein sequence ID" value="ALG71297.1"/>
    <property type="molecule type" value="Genomic_DNA"/>
</dbReference>
<keyword evidence="1" id="KW-1133">Transmembrane helix</keyword>
<organism evidence="2 3">
    <name type="scientific">Azospirillum thiophilum</name>
    <dbReference type="NCBI Taxonomy" id="528244"/>
    <lineage>
        <taxon>Bacteria</taxon>
        <taxon>Pseudomonadati</taxon>
        <taxon>Pseudomonadota</taxon>
        <taxon>Alphaproteobacteria</taxon>
        <taxon>Rhodospirillales</taxon>
        <taxon>Azospirillaceae</taxon>
        <taxon>Azospirillum</taxon>
    </lineage>
</organism>
<evidence type="ECO:0000313" key="2">
    <source>
        <dbReference type="EMBL" id="ALG71297.1"/>
    </source>
</evidence>
<name>A0AAC8VXQ9_9PROT</name>
<protein>
    <submittedName>
        <fullName evidence="2">Uncharacterized protein</fullName>
    </submittedName>
</protein>
<reference evidence="3" key="1">
    <citation type="submission" date="2015-08" db="EMBL/GenBank/DDBJ databases">
        <title>Complete Genome Sequence of Azospirillum thiophilum BV-S.</title>
        <authorList>
            <person name="Fomenkov A."/>
            <person name="Vincze T."/>
            <person name="Grabovich M."/>
            <person name="Dubinina G."/>
            <person name="Orlova M."/>
            <person name="Belousova E."/>
            <person name="Roberts R.J."/>
        </authorList>
    </citation>
    <scope>NUCLEOTIDE SEQUENCE [LARGE SCALE GENOMIC DNA]</scope>
    <source>
        <strain evidence="3">BV-S</strain>
    </source>
</reference>
<reference evidence="2 3" key="2">
    <citation type="journal article" date="2016" name="Genome Announc.">
        <title>Complete Genome Sequence of a Strain of Azospirillum thiophilum Isolated from a Sulfide Spring.</title>
        <authorList>
            <person name="Fomenkov A."/>
            <person name="Vincze T."/>
            <person name="Grabovich M."/>
            <person name="Anton B.P."/>
            <person name="Dubinina G."/>
            <person name="Orlova M."/>
            <person name="Belousova E."/>
            <person name="Roberts R.J."/>
        </authorList>
    </citation>
    <scope>NUCLEOTIDE SEQUENCE [LARGE SCALE GENOMIC DNA]</scope>
    <source>
        <strain evidence="2 3">BV-S</strain>
    </source>
</reference>
<feature type="transmembrane region" description="Helical" evidence="1">
    <location>
        <begin position="16"/>
        <end position="35"/>
    </location>
</feature>
<sequence>MISRRHPLDRRDRRRLWGVFWALQAVLLALAVASLGGEAGLLLAVMEIGLTGSLLTAHLREPPRPERRR</sequence>
<proteinExistence type="predicted"/>